<accession>A0ABV5JJG5</accession>
<protein>
    <submittedName>
        <fullName evidence="2">Phenylacetate--CoA ligase family protein</fullName>
    </submittedName>
</protein>
<dbReference type="Pfam" id="PF14535">
    <property type="entry name" value="AMP-binding_C_2"/>
    <property type="match status" value="1"/>
</dbReference>
<organism evidence="2 3">
    <name type="scientific">Pseudohalocynthiibacter aestuariivivens</name>
    <dbReference type="NCBI Taxonomy" id="1591409"/>
    <lineage>
        <taxon>Bacteria</taxon>
        <taxon>Pseudomonadati</taxon>
        <taxon>Pseudomonadota</taxon>
        <taxon>Alphaproteobacteria</taxon>
        <taxon>Rhodobacterales</taxon>
        <taxon>Paracoccaceae</taxon>
        <taxon>Pseudohalocynthiibacter</taxon>
    </lineage>
</organism>
<gene>
    <name evidence="2" type="ORF">ACFFUT_12700</name>
</gene>
<dbReference type="Gene3D" id="3.30.300.30">
    <property type="match status" value="1"/>
</dbReference>
<evidence type="ECO:0000313" key="2">
    <source>
        <dbReference type="EMBL" id="MFB9232647.1"/>
    </source>
</evidence>
<dbReference type="Proteomes" id="UP001589683">
    <property type="component" value="Unassembled WGS sequence"/>
</dbReference>
<dbReference type="PANTHER" id="PTHR43845:SF1">
    <property type="entry name" value="BLR5969 PROTEIN"/>
    <property type="match status" value="1"/>
</dbReference>
<dbReference type="PANTHER" id="PTHR43845">
    <property type="entry name" value="BLR5969 PROTEIN"/>
    <property type="match status" value="1"/>
</dbReference>
<dbReference type="RefSeq" id="WP_213890335.1">
    <property type="nucleotide sequence ID" value="NZ_JAGFNU010000010.1"/>
</dbReference>
<dbReference type="InterPro" id="IPR042099">
    <property type="entry name" value="ANL_N_sf"/>
</dbReference>
<dbReference type="Gene3D" id="3.40.50.12780">
    <property type="entry name" value="N-terminal domain of ligase-like"/>
    <property type="match status" value="1"/>
</dbReference>
<reference evidence="2 3" key="1">
    <citation type="submission" date="2024-09" db="EMBL/GenBank/DDBJ databases">
        <authorList>
            <person name="Sun Q."/>
            <person name="Mori K."/>
        </authorList>
    </citation>
    <scope>NUCLEOTIDE SEQUENCE [LARGE SCALE GENOMIC DNA]</scope>
    <source>
        <strain evidence="2 3">CECT 8726</strain>
    </source>
</reference>
<feature type="domain" description="AMP-dependent ligase C-terminal" evidence="1">
    <location>
        <begin position="341"/>
        <end position="429"/>
    </location>
</feature>
<evidence type="ECO:0000259" key="1">
    <source>
        <dbReference type="Pfam" id="PF14535"/>
    </source>
</evidence>
<dbReference type="EMBL" id="JBHMEA010000042">
    <property type="protein sequence ID" value="MFB9232647.1"/>
    <property type="molecule type" value="Genomic_DNA"/>
</dbReference>
<sequence>MLVKNAEKMNSAELFLHNQKAWEKQSAYVAAKSDFYHKLWEGAVPPKDLKDLPNLPLSDKAQLRVSQANHPPFGNYLAASKRAAVRLHRTSGTTGQAMNLALSARDAEITQIVGGRAQSSAGLTPDDTVAHCLNYQMWMGGVTDHLTLEATGALVIPFGVGGTELLIRTIKEVGVTAISCTPSYPAVLERVIAEKFPGLAPRDLGLRLGLFGGEPGLDDPTFRERLKNTWGFEPRNANFGVSDVFSNFAAQCEYDTRLHFLAQDVLYPELIDPESETPIPIEAGKTGELVLTHLVRDCQPLVRFRTGDIIAIDETELCQCGCAGFRFRVVGRSDDMIVVRGLNMFPTMVATVINSFEDVTGDYRIVLDRPPPYDVLPVQVELASGRPVSQELARKIEKKFKKTLGASAHVSLLPHGAFPVTEGKTRRVIRSYE</sequence>
<evidence type="ECO:0000313" key="3">
    <source>
        <dbReference type="Proteomes" id="UP001589683"/>
    </source>
</evidence>
<dbReference type="SUPFAM" id="SSF56801">
    <property type="entry name" value="Acetyl-CoA synthetase-like"/>
    <property type="match status" value="1"/>
</dbReference>
<name>A0ABV5JJG5_9RHOB</name>
<proteinExistence type="predicted"/>
<dbReference type="InterPro" id="IPR045851">
    <property type="entry name" value="AMP-bd_C_sf"/>
</dbReference>
<keyword evidence="3" id="KW-1185">Reference proteome</keyword>
<keyword evidence="2" id="KW-0436">Ligase</keyword>
<dbReference type="GO" id="GO:0016874">
    <property type="term" value="F:ligase activity"/>
    <property type="evidence" value="ECO:0007669"/>
    <property type="project" value="UniProtKB-KW"/>
</dbReference>
<comment type="caution">
    <text evidence="2">The sequence shown here is derived from an EMBL/GenBank/DDBJ whole genome shotgun (WGS) entry which is preliminary data.</text>
</comment>
<dbReference type="InterPro" id="IPR028154">
    <property type="entry name" value="AMP-dep_Lig_C"/>
</dbReference>